<evidence type="ECO:0000313" key="2">
    <source>
        <dbReference type="EMBL" id="KAB6638210.1"/>
    </source>
</evidence>
<keyword evidence="2" id="KW-0808">Transferase</keyword>
<proteinExistence type="predicted"/>
<evidence type="ECO:0000259" key="1">
    <source>
        <dbReference type="Pfam" id="PF13439"/>
    </source>
</evidence>
<dbReference type="Proteomes" id="UP000462015">
    <property type="component" value="Unassembled WGS sequence"/>
</dbReference>
<dbReference type="Gene3D" id="3.40.50.2000">
    <property type="entry name" value="Glycogen Phosphorylase B"/>
    <property type="match status" value="1"/>
</dbReference>
<evidence type="ECO:0000313" key="3">
    <source>
        <dbReference type="EMBL" id="RGT94161.1"/>
    </source>
</evidence>
<dbReference type="Proteomes" id="UP000283429">
    <property type="component" value="Unassembled WGS sequence"/>
</dbReference>
<dbReference type="Proteomes" id="UP000283833">
    <property type="component" value="Unassembled WGS sequence"/>
</dbReference>
<dbReference type="RefSeq" id="WP_016270437.1">
    <property type="nucleotide sequence ID" value="NZ_JADPFR010000393.1"/>
</dbReference>
<evidence type="ECO:0000313" key="5">
    <source>
        <dbReference type="Proteomes" id="UP000283429"/>
    </source>
</evidence>
<dbReference type="Pfam" id="PF13439">
    <property type="entry name" value="Glyco_transf_4"/>
    <property type="match status" value="1"/>
</dbReference>
<evidence type="ECO:0000313" key="6">
    <source>
        <dbReference type="Proteomes" id="UP000283833"/>
    </source>
</evidence>
<gene>
    <name evidence="4" type="ORF">DW783_22610</name>
    <name evidence="3" type="ORF">DWX04_10060</name>
    <name evidence="2" type="ORF">GAY12_05205</name>
</gene>
<organism evidence="4 5">
    <name type="scientific">Phocaeicola vulgatus</name>
    <name type="common">Bacteroides vulgatus</name>
    <dbReference type="NCBI Taxonomy" id="821"/>
    <lineage>
        <taxon>Bacteria</taxon>
        <taxon>Pseudomonadati</taxon>
        <taxon>Bacteroidota</taxon>
        <taxon>Bacteroidia</taxon>
        <taxon>Bacteroidales</taxon>
        <taxon>Bacteroidaceae</taxon>
        <taxon>Phocaeicola</taxon>
    </lineage>
</organism>
<dbReference type="InterPro" id="IPR028098">
    <property type="entry name" value="Glyco_trans_4-like_N"/>
</dbReference>
<evidence type="ECO:0000313" key="7">
    <source>
        <dbReference type="Proteomes" id="UP000462015"/>
    </source>
</evidence>
<name>A0A414GPF3_PHOVU</name>
<evidence type="ECO:0000313" key="4">
    <source>
        <dbReference type="EMBL" id="RHD70746.1"/>
    </source>
</evidence>
<sequence length="182" mass="20804">MKILHLGQVIGGLDIYIRNSIIYAEGDYEYILVHGDKDNNKPIEKNGERVKEYGISLYRNLNLWNDFKAIIQAVRIIRKEQPDLLHCHSAKGGVVGRVAGFLTRTKTFYTPHAFSFLSTQSRLKRKIYLFVERSTKLNAWLLACSESERAMGINLVHYHEDKALVWNNAVPDAVNELGNDEA</sequence>
<dbReference type="EMBL" id="QSJM01000114">
    <property type="protein sequence ID" value="RHD70746.1"/>
    <property type="molecule type" value="Genomic_DNA"/>
</dbReference>
<accession>A0A414GPF3</accession>
<dbReference type="SUPFAM" id="SSF53756">
    <property type="entry name" value="UDP-Glycosyltransferase/glycogen phosphorylase"/>
    <property type="match status" value="1"/>
</dbReference>
<comment type="caution">
    <text evidence="4">The sequence shown here is derived from an EMBL/GenBank/DDBJ whole genome shotgun (WGS) entry which is preliminary data.</text>
</comment>
<dbReference type="EMBL" id="QRXI01000010">
    <property type="protein sequence ID" value="RGT94161.1"/>
    <property type="molecule type" value="Genomic_DNA"/>
</dbReference>
<dbReference type="GO" id="GO:0016757">
    <property type="term" value="F:glycosyltransferase activity"/>
    <property type="evidence" value="ECO:0007669"/>
    <property type="project" value="UniProtKB-ARBA"/>
</dbReference>
<protein>
    <submittedName>
        <fullName evidence="2">Glycosyltransferase family 4 protein</fullName>
    </submittedName>
</protein>
<dbReference type="EMBL" id="WDAL01000008">
    <property type="protein sequence ID" value="KAB6638210.1"/>
    <property type="molecule type" value="Genomic_DNA"/>
</dbReference>
<dbReference type="AlphaFoldDB" id="A0A414GPF3"/>
<reference evidence="2 7" key="2">
    <citation type="journal article" date="2019" name="Nat. Med.">
        <title>A library of human gut bacterial isolates paired with longitudinal multiomics data enables mechanistic microbiome research.</title>
        <authorList>
            <person name="Poyet M."/>
            <person name="Groussin M."/>
            <person name="Gibbons S.M."/>
            <person name="Avila-Pacheco J."/>
            <person name="Jiang X."/>
            <person name="Kearney S.M."/>
            <person name="Perrotta A.R."/>
            <person name="Berdy B."/>
            <person name="Zhao S."/>
            <person name="Lieberman T.D."/>
            <person name="Swanson P.K."/>
            <person name="Smith M."/>
            <person name="Roesemann S."/>
            <person name="Alexander J.E."/>
            <person name="Rich S.A."/>
            <person name="Livny J."/>
            <person name="Vlamakis H."/>
            <person name="Clish C."/>
            <person name="Bullock K."/>
            <person name="Deik A."/>
            <person name="Scott J."/>
            <person name="Pierce K.A."/>
            <person name="Xavier R.J."/>
            <person name="Alm E.J."/>
        </authorList>
    </citation>
    <scope>NUCLEOTIDE SEQUENCE [LARGE SCALE GENOMIC DNA]</scope>
    <source>
        <strain evidence="2 7">BIOML-A98</strain>
    </source>
</reference>
<reference evidence="5 6" key="1">
    <citation type="submission" date="2018-08" db="EMBL/GenBank/DDBJ databases">
        <title>A genome reference for cultivated species of the human gut microbiota.</title>
        <authorList>
            <person name="Zou Y."/>
            <person name="Xue W."/>
            <person name="Luo G."/>
        </authorList>
    </citation>
    <scope>NUCLEOTIDE SEQUENCE [LARGE SCALE GENOMIC DNA]</scope>
    <source>
        <strain evidence="3 6">AF18-14</strain>
        <strain evidence="4 5">AM30-40</strain>
    </source>
</reference>
<feature type="domain" description="Glycosyltransferase subfamily 4-like N-terminal" evidence="1">
    <location>
        <begin position="12"/>
        <end position="171"/>
    </location>
</feature>